<organism evidence="2 3">
    <name type="scientific">Exiguobacterium marinum</name>
    <dbReference type="NCBI Taxonomy" id="273528"/>
    <lineage>
        <taxon>Bacteria</taxon>
        <taxon>Bacillati</taxon>
        <taxon>Bacillota</taxon>
        <taxon>Bacilli</taxon>
        <taxon>Bacillales</taxon>
        <taxon>Bacillales Family XII. Incertae Sedis</taxon>
        <taxon>Exiguobacterium</taxon>
    </lineage>
</organism>
<feature type="compositionally biased region" description="Basic and acidic residues" evidence="1">
    <location>
        <begin position="177"/>
        <end position="193"/>
    </location>
</feature>
<proteinExistence type="predicted"/>
<name>A0ABY7X3S6_9BACL</name>
<evidence type="ECO:0000256" key="1">
    <source>
        <dbReference type="SAM" id="MobiDB-lite"/>
    </source>
</evidence>
<evidence type="ECO:0000313" key="2">
    <source>
        <dbReference type="EMBL" id="WDH75559.1"/>
    </source>
</evidence>
<sequence length="315" mass="35378">MDIRTLAERELAELPLFDMTEWLARKGEYDPSFRLVASEFEVITTLLDHGYYEEASERIVPLLGMKVPAAFHRLGLALEVKANGKKAAKRRFRSFSSAVIQHSDLAEWRQVFKFDKKWLGLPLVVGLAAGVLAFWPNAEPPVVTPDESDQVVMETVTEEDALAERLEELEAEVARLEEENEKLQDSDDQKPTESTEEAPAVSTDIVPLTEVEALVQDKQYEKADRLLGGKAKAGQEQAVGFYRLLVDNKLGQAEINDYANYVDSYPESGYKADVLWMKGIAEKKANDPAYRDTLTTVSEMEGTYWAPIAKSVLEE</sequence>
<reference evidence="2 3" key="1">
    <citation type="submission" date="2023-02" db="EMBL/GenBank/DDBJ databases">
        <title>A bacterium isolated from plastisphere.</title>
        <authorList>
            <person name="Sun Y."/>
        </authorList>
    </citation>
    <scope>NUCLEOTIDE SEQUENCE [LARGE SCALE GENOMIC DNA]</scope>
    <source>
        <strain evidence="3">a-1</strain>
    </source>
</reference>
<feature type="region of interest" description="Disordered" evidence="1">
    <location>
        <begin position="177"/>
        <end position="203"/>
    </location>
</feature>
<dbReference type="Proteomes" id="UP001213680">
    <property type="component" value="Chromosome"/>
</dbReference>
<protein>
    <recommendedName>
        <fullName evidence="4">TolA-binding protein</fullName>
    </recommendedName>
</protein>
<dbReference type="EMBL" id="CP118099">
    <property type="protein sequence ID" value="WDH75559.1"/>
    <property type="molecule type" value="Genomic_DNA"/>
</dbReference>
<keyword evidence="3" id="KW-1185">Reference proteome</keyword>
<evidence type="ECO:0000313" key="3">
    <source>
        <dbReference type="Proteomes" id="UP001213680"/>
    </source>
</evidence>
<accession>A0ABY7X3S6</accession>
<gene>
    <name evidence="2" type="ORF">PTI97_12095</name>
</gene>
<dbReference type="RefSeq" id="WP_274356639.1">
    <property type="nucleotide sequence ID" value="NZ_CP118099.1"/>
</dbReference>
<evidence type="ECO:0008006" key="4">
    <source>
        <dbReference type="Google" id="ProtNLM"/>
    </source>
</evidence>